<dbReference type="EMBL" id="LIZX01000009">
    <property type="protein sequence ID" value="KPJ70030.1"/>
    <property type="molecule type" value="Genomic_DNA"/>
</dbReference>
<name>A0A0S7Y5N3_UNCSA</name>
<gene>
    <name evidence="3" type="ORF">AMJ44_00930</name>
</gene>
<accession>A0A0S7Y5N3</accession>
<keyword evidence="1" id="KW-1133">Transmembrane helix</keyword>
<evidence type="ECO:0000313" key="4">
    <source>
        <dbReference type="Proteomes" id="UP000051861"/>
    </source>
</evidence>
<dbReference type="Proteomes" id="UP000051861">
    <property type="component" value="Unassembled WGS sequence"/>
</dbReference>
<feature type="transmembrane region" description="Helical" evidence="1">
    <location>
        <begin position="89"/>
        <end position="116"/>
    </location>
</feature>
<sequence length="132" mass="14707">MIALGIIMFWIAFFTTDLVNISDPRLKEAYLAFESAFPFADFYLSFMLIIGGVGLLKKMPYGYFFSLVAGASLIFLGLLDVSFNVQNGIYFLGAGEALLNIVINSICLGFGTFLLLKIWKDKRFGKTEMNQG</sequence>
<keyword evidence="1" id="KW-0472">Membrane</keyword>
<dbReference type="Pfam" id="PF26247">
    <property type="entry name" value="DUF8058"/>
    <property type="match status" value="1"/>
</dbReference>
<feature type="transmembrane region" description="Helical" evidence="1">
    <location>
        <begin position="63"/>
        <end position="83"/>
    </location>
</feature>
<evidence type="ECO:0000259" key="2">
    <source>
        <dbReference type="Pfam" id="PF26247"/>
    </source>
</evidence>
<comment type="caution">
    <text evidence="3">The sequence shown here is derived from an EMBL/GenBank/DDBJ whole genome shotgun (WGS) entry which is preliminary data.</text>
</comment>
<dbReference type="InterPro" id="IPR058371">
    <property type="entry name" value="DUF8058"/>
</dbReference>
<organism evidence="3 4">
    <name type="scientific">candidate division WOR-1 bacterium DG_54_3</name>
    <dbReference type="NCBI Taxonomy" id="1703775"/>
    <lineage>
        <taxon>Bacteria</taxon>
        <taxon>Bacillati</taxon>
        <taxon>Saganbacteria</taxon>
    </lineage>
</organism>
<protein>
    <recommendedName>
        <fullName evidence="2">DUF8058 domain-containing protein</fullName>
    </recommendedName>
</protein>
<evidence type="ECO:0000256" key="1">
    <source>
        <dbReference type="SAM" id="Phobius"/>
    </source>
</evidence>
<keyword evidence="1" id="KW-0812">Transmembrane</keyword>
<dbReference type="AlphaFoldDB" id="A0A0S7Y5N3"/>
<reference evidence="3 4" key="1">
    <citation type="journal article" date="2015" name="Microbiome">
        <title>Genomic resolution of linkages in carbon, nitrogen, and sulfur cycling among widespread estuary sediment bacteria.</title>
        <authorList>
            <person name="Baker B.J."/>
            <person name="Lazar C.S."/>
            <person name="Teske A.P."/>
            <person name="Dick G.J."/>
        </authorList>
    </citation>
    <scope>NUCLEOTIDE SEQUENCE [LARGE SCALE GENOMIC DNA]</scope>
    <source>
        <strain evidence="3">DG_54_3</strain>
    </source>
</reference>
<feature type="domain" description="DUF8058" evidence="2">
    <location>
        <begin position="4"/>
        <end position="123"/>
    </location>
</feature>
<evidence type="ECO:0000313" key="3">
    <source>
        <dbReference type="EMBL" id="KPJ70030.1"/>
    </source>
</evidence>
<feature type="transmembrane region" description="Helical" evidence="1">
    <location>
        <begin position="37"/>
        <end position="56"/>
    </location>
</feature>
<proteinExistence type="predicted"/>